<name>A0A7W9BK64_9RHOB</name>
<comment type="caution">
    <text evidence="1">The sequence shown here is derived from an EMBL/GenBank/DDBJ whole genome shotgun (WGS) entry which is preliminary data.</text>
</comment>
<evidence type="ECO:0000313" key="1">
    <source>
        <dbReference type="EMBL" id="MBB5722031.1"/>
    </source>
</evidence>
<dbReference type="Proteomes" id="UP000535415">
    <property type="component" value="Unassembled WGS sequence"/>
</dbReference>
<protein>
    <submittedName>
        <fullName evidence="1">Uncharacterized protein</fullName>
    </submittedName>
</protein>
<dbReference type="EMBL" id="JACIJM010000004">
    <property type="protein sequence ID" value="MBB5722031.1"/>
    <property type="molecule type" value="Genomic_DNA"/>
</dbReference>
<keyword evidence="2" id="KW-1185">Reference proteome</keyword>
<organism evidence="1 2">
    <name type="scientific">Yoonia ponticola</name>
    <dbReference type="NCBI Taxonomy" id="1524255"/>
    <lineage>
        <taxon>Bacteria</taxon>
        <taxon>Pseudomonadati</taxon>
        <taxon>Pseudomonadota</taxon>
        <taxon>Alphaproteobacteria</taxon>
        <taxon>Rhodobacterales</taxon>
        <taxon>Paracoccaceae</taxon>
        <taxon>Yoonia</taxon>
    </lineage>
</organism>
<accession>A0A7W9BK64</accession>
<sequence>MEKIAYLVIGAAFAVVLMTLLPIAQMTASLPADGGDMSGMEMDASEMTQMGAMHQHPPREVSPDLPAPSLTHLMFPDAMDGYNIQILPRNFTFTPAAINRPAQDNEGHAHVYVNGVKIARVYAAWYHLPSAVLQAGDNDVTVTLNANDHSEWSENGVVISSTVVVQGPDQTP</sequence>
<dbReference type="AlphaFoldDB" id="A0A7W9BK64"/>
<evidence type="ECO:0000313" key="2">
    <source>
        <dbReference type="Proteomes" id="UP000535415"/>
    </source>
</evidence>
<gene>
    <name evidence="1" type="ORF">FHS72_001655</name>
</gene>
<reference evidence="1 2" key="1">
    <citation type="submission" date="2020-08" db="EMBL/GenBank/DDBJ databases">
        <title>Genomic Encyclopedia of Type Strains, Phase IV (KMG-IV): sequencing the most valuable type-strain genomes for metagenomic binning, comparative biology and taxonomic classification.</title>
        <authorList>
            <person name="Goeker M."/>
        </authorList>
    </citation>
    <scope>NUCLEOTIDE SEQUENCE [LARGE SCALE GENOMIC DNA]</scope>
    <source>
        <strain evidence="1 2">DSM 101064</strain>
    </source>
</reference>
<dbReference type="RefSeq" id="WP_183527910.1">
    <property type="nucleotide sequence ID" value="NZ_JACIJM010000004.1"/>
</dbReference>
<proteinExistence type="predicted"/>